<comment type="similarity">
    <text evidence="1">Belongs to the DSD1 family.</text>
</comment>
<dbReference type="Proteomes" id="UP000700706">
    <property type="component" value="Unassembled WGS sequence"/>
</dbReference>
<dbReference type="InterPro" id="IPR029066">
    <property type="entry name" value="PLP-binding_barrel"/>
</dbReference>
<reference evidence="4" key="1">
    <citation type="submission" date="2020-06" db="EMBL/GenBank/DDBJ databases">
        <title>Stable isotope informed genome-resolved metagenomics uncovers potential trophic interactions in rhizosphere soil.</title>
        <authorList>
            <person name="Starr E.P."/>
            <person name="Shi S."/>
            <person name="Blazewicz S.J."/>
            <person name="Koch B.J."/>
            <person name="Probst A.J."/>
            <person name="Hungate B.A."/>
            <person name="Pett-Ridge J."/>
            <person name="Firestone M.K."/>
            <person name="Banfield J.F."/>
        </authorList>
    </citation>
    <scope>NUCLEOTIDE SEQUENCE</scope>
    <source>
        <strain evidence="4">YM_69_17</strain>
    </source>
</reference>
<gene>
    <name evidence="4" type="ORF">JF625_20950</name>
</gene>
<dbReference type="Gene3D" id="2.40.37.20">
    <property type="entry name" value="D-serine dehydratase-like domain"/>
    <property type="match status" value="1"/>
</dbReference>
<evidence type="ECO:0000313" key="4">
    <source>
        <dbReference type="EMBL" id="MBW8727605.1"/>
    </source>
</evidence>
<evidence type="ECO:0000256" key="1">
    <source>
        <dbReference type="ARBA" id="ARBA00005323"/>
    </source>
</evidence>
<dbReference type="CDD" id="cd06818">
    <property type="entry name" value="PLPDE_III_cryptic_DSD"/>
    <property type="match status" value="1"/>
</dbReference>
<dbReference type="AlphaFoldDB" id="A0A952FQL3"/>
<name>A0A952FQL3_9PROT</name>
<dbReference type="Gene3D" id="3.20.20.10">
    <property type="entry name" value="Alanine racemase"/>
    <property type="match status" value="1"/>
</dbReference>
<organism evidence="4 5">
    <name type="scientific">Inquilinus limosus</name>
    <dbReference type="NCBI Taxonomy" id="171674"/>
    <lineage>
        <taxon>Bacteria</taxon>
        <taxon>Pseudomonadati</taxon>
        <taxon>Pseudomonadota</taxon>
        <taxon>Alphaproteobacteria</taxon>
        <taxon>Rhodospirillales</taxon>
        <taxon>Rhodospirillaceae</taxon>
        <taxon>Inquilinus</taxon>
    </lineage>
</organism>
<comment type="caution">
    <text evidence="4">The sequence shown here is derived from an EMBL/GenBank/DDBJ whole genome shotgun (WGS) entry which is preliminary data.</text>
</comment>
<proteinExistence type="inferred from homology"/>
<evidence type="ECO:0000313" key="5">
    <source>
        <dbReference type="Proteomes" id="UP000700706"/>
    </source>
</evidence>
<feature type="domain" description="D-serine dehydratase-like" evidence="3">
    <location>
        <begin position="324"/>
        <end position="423"/>
    </location>
</feature>
<accession>A0A952FQL3</accession>
<dbReference type="PANTHER" id="PTHR28004">
    <property type="entry name" value="ZGC:162816-RELATED"/>
    <property type="match status" value="1"/>
</dbReference>
<dbReference type="PANTHER" id="PTHR28004:SF8">
    <property type="entry name" value="D-SERINE DEAMINASE"/>
    <property type="match status" value="1"/>
</dbReference>
<keyword evidence="2" id="KW-0456">Lyase</keyword>
<protein>
    <submittedName>
        <fullName evidence="4">Amino acid deaminase</fullName>
    </submittedName>
</protein>
<dbReference type="SUPFAM" id="SSF51419">
    <property type="entry name" value="PLP-binding barrel"/>
    <property type="match status" value="1"/>
</dbReference>
<dbReference type="EMBL" id="JAEKLZ010000290">
    <property type="protein sequence ID" value="MBW8727605.1"/>
    <property type="molecule type" value="Genomic_DNA"/>
</dbReference>
<dbReference type="InterPro" id="IPR051466">
    <property type="entry name" value="D-amino_acid_metab_enzyme"/>
</dbReference>
<dbReference type="SMART" id="SM01119">
    <property type="entry name" value="D-ser_dehydrat"/>
    <property type="match status" value="1"/>
</dbReference>
<dbReference type="Pfam" id="PF01168">
    <property type="entry name" value="Ala_racemase_N"/>
    <property type="match status" value="1"/>
</dbReference>
<dbReference type="InterPro" id="IPR042208">
    <property type="entry name" value="D-ser_dehydrat-like_sf"/>
</dbReference>
<evidence type="ECO:0000256" key="2">
    <source>
        <dbReference type="ARBA" id="ARBA00023239"/>
    </source>
</evidence>
<sequence length="436" mass="46464">MFTPSVLALDPILDAPVDGASKGLPPGLKPIPFRGIGEQGWNALSGDLPFPQALLKRSVLERNARWMRDILAETGVALAPHGKTTMSPQLFDLQLANGSWGITVATAQQFEVCRRFGVKRILVANQLVDAAAMRSVLAALAADPALEAFCLVDSVAGVRRLAEAARSTPPRRPLGLLVELGMAGGRTGCRTAAEALAVARAAADAPGLALRGVEGYEGLVVTKDAAADEIAVSGFLDQLAALAAEIDGAGLFATEPVLLSAGGSAYYDIVARRLSEVRLSRPTQVVVRSGCYLTHDSGQYTRLFEHVIRRIPADWRRHGDLAPALEVWSMVQSRPEPGLAILTMGKRDVSYDIELPIPTLWRPAGAAAAQPVPAGAVLNAMNDQHAYLKLPAGFDPQVGDLVCCGISHPCTTFDKWQVMMVAEDDYRVSGAIRTFF</sequence>
<dbReference type="Pfam" id="PF14031">
    <property type="entry name" value="D-ser_dehydrat"/>
    <property type="match status" value="1"/>
</dbReference>
<dbReference type="InterPro" id="IPR026956">
    <property type="entry name" value="D-ser_dehydrat-like_dom"/>
</dbReference>
<dbReference type="GO" id="GO:0016829">
    <property type="term" value="F:lyase activity"/>
    <property type="evidence" value="ECO:0007669"/>
    <property type="project" value="UniProtKB-KW"/>
</dbReference>
<evidence type="ECO:0000259" key="3">
    <source>
        <dbReference type="SMART" id="SM01119"/>
    </source>
</evidence>
<dbReference type="InterPro" id="IPR001608">
    <property type="entry name" value="Ala_racemase_N"/>
</dbReference>